<dbReference type="AlphaFoldDB" id="A0A9P0K8C8"/>
<protein>
    <recommendedName>
        <fullName evidence="3">Vitellinogen open beta-sheet domain-containing protein</fullName>
    </recommendedName>
</protein>
<evidence type="ECO:0000313" key="2">
    <source>
        <dbReference type="Proteomes" id="UP001152888"/>
    </source>
</evidence>
<proteinExistence type="predicted"/>
<gene>
    <name evidence="1" type="ORF">ACAOBT_LOCUS8249</name>
</gene>
<evidence type="ECO:0008006" key="3">
    <source>
        <dbReference type="Google" id="ProtNLM"/>
    </source>
</evidence>
<dbReference type="Proteomes" id="UP001152888">
    <property type="component" value="Unassembled WGS sequence"/>
</dbReference>
<sequence>GYVDLLSKKGISQYTVDLNFETKRLSSRLYGYISKSDNSIEASLFNDYKFQYTKEQRVSIKFGAANRSRKNMVIFVGFCNLNSTAYPNMNVAANSTFQKSGGHMDLSLKLKQNPLTEDHPDADHHTLNFDVLLSYKSFTDNKRVFKAVSSLSRKSTSLALKGELVYEAFRHDINVVGVVNYGGNKQVSITVFWSHPRSALEQIKTHVNITIPSFTPMILKLNINEKQPNDYMVGTLRKHVPLNSCSGTFSLLVMYFLITQ</sequence>
<feature type="non-terminal residue" evidence="1">
    <location>
        <position position="1"/>
    </location>
</feature>
<organism evidence="1 2">
    <name type="scientific">Acanthoscelides obtectus</name>
    <name type="common">Bean weevil</name>
    <name type="synonym">Bruchus obtectus</name>
    <dbReference type="NCBI Taxonomy" id="200917"/>
    <lineage>
        <taxon>Eukaryota</taxon>
        <taxon>Metazoa</taxon>
        <taxon>Ecdysozoa</taxon>
        <taxon>Arthropoda</taxon>
        <taxon>Hexapoda</taxon>
        <taxon>Insecta</taxon>
        <taxon>Pterygota</taxon>
        <taxon>Neoptera</taxon>
        <taxon>Endopterygota</taxon>
        <taxon>Coleoptera</taxon>
        <taxon>Polyphaga</taxon>
        <taxon>Cucujiformia</taxon>
        <taxon>Chrysomeloidea</taxon>
        <taxon>Chrysomelidae</taxon>
        <taxon>Bruchinae</taxon>
        <taxon>Bruchini</taxon>
        <taxon>Acanthoscelides</taxon>
    </lineage>
</organism>
<dbReference type="EMBL" id="CAKOFQ010006760">
    <property type="protein sequence ID" value="CAH1969140.1"/>
    <property type="molecule type" value="Genomic_DNA"/>
</dbReference>
<evidence type="ECO:0000313" key="1">
    <source>
        <dbReference type="EMBL" id="CAH1969140.1"/>
    </source>
</evidence>
<dbReference type="OrthoDB" id="6484170at2759"/>
<keyword evidence="2" id="KW-1185">Reference proteome</keyword>
<comment type="caution">
    <text evidence="1">The sequence shown here is derived from an EMBL/GenBank/DDBJ whole genome shotgun (WGS) entry which is preliminary data.</text>
</comment>
<reference evidence="1" key="1">
    <citation type="submission" date="2022-03" db="EMBL/GenBank/DDBJ databases">
        <authorList>
            <person name="Sayadi A."/>
        </authorList>
    </citation>
    <scope>NUCLEOTIDE SEQUENCE</scope>
</reference>
<accession>A0A9P0K8C8</accession>
<name>A0A9P0K8C8_ACAOB</name>